<dbReference type="Gene3D" id="2.30.42.10">
    <property type="match status" value="1"/>
</dbReference>
<name>A0A226F1D6_FOLCA</name>
<dbReference type="AlphaFoldDB" id="A0A226F1D6"/>
<feature type="region of interest" description="Disordered" evidence="1">
    <location>
        <begin position="461"/>
        <end position="514"/>
    </location>
</feature>
<dbReference type="Proteomes" id="UP000198287">
    <property type="component" value="Unassembled WGS sequence"/>
</dbReference>
<dbReference type="InterPro" id="IPR039032">
    <property type="entry name" value="Rim-like"/>
</dbReference>
<dbReference type="InterPro" id="IPR036034">
    <property type="entry name" value="PDZ_sf"/>
</dbReference>
<feature type="compositionally biased region" description="Basic and acidic residues" evidence="1">
    <location>
        <begin position="1"/>
        <end position="20"/>
    </location>
</feature>
<protein>
    <submittedName>
        <fullName evidence="3">Protein piccolo</fullName>
    </submittedName>
</protein>
<dbReference type="EMBL" id="LNIX01000001">
    <property type="protein sequence ID" value="OXA63180.1"/>
    <property type="molecule type" value="Genomic_DNA"/>
</dbReference>
<feature type="compositionally biased region" description="Acidic residues" evidence="1">
    <location>
        <begin position="268"/>
        <end position="281"/>
    </location>
</feature>
<dbReference type="GO" id="GO:0042734">
    <property type="term" value="C:presynaptic membrane"/>
    <property type="evidence" value="ECO:0007669"/>
    <property type="project" value="TreeGrafter"/>
</dbReference>
<dbReference type="PANTHER" id="PTHR12157">
    <property type="entry name" value="REGULATING SYNAPTIC MEMBRANE EXOCYTOSIS PROTEIN"/>
    <property type="match status" value="1"/>
</dbReference>
<feature type="region of interest" description="Disordered" evidence="1">
    <location>
        <begin position="268"/>
        <end position="305"/>
    </location>
</feature>
<feature type="compositionally biased region" description="Low complexity" evidence="1">
    <location>
        <begin position="427"/>
        <end position="443"/>
    </location>
</feature>
<sequence>MPVEKAKSSTELMKKDRDQESGSSAAGGITLSITQSSSKSDKHQNSKDDKPKGPPNPKTASMKRQRSYERGASEGALNLPVNARGRRASCDMRTVDPDAGANNNNVSTSGSDSKSGLQFDDQAVPTTTLVCISDDVDSTAAAIDNNKAQNSGEAADFRTRVVRLRRDPQDRGYQTRGFGLRVVGGCSVAGKPGNLRARVARVTPGSGADFAGIRRGDIVLTWNGIKLTNLTFEEVCKVMDTSGDAIEITIASLDNDQMPIATVIETENEPTAEWGDSDMGNEADSLGINSDQYNSATSPSRRQLPRLPTDGRIQLRLFNDEVHNTLEIAVVNIAFGNDDCTTIDLNDVIITLRIGEKIANTRWNQCVLFTKVSPEDLFDSWLILELARGSGSSSHRGSISQIINAGGSTPPGARDIARRLRMRMAAGSQSQSEEQDDSSGQSSPCASSLLRPEVAWEVLGTLGPPSANLTSRSAPTSRRGSAQSDRVAIGLEVDDGRGSAPSTPALPRSLPPSRRGSFAVAVEQVISQTRRGSVAYQQQRVPDMFIRHLPEIPDGGGPDPSMMRSRRNSGISSVDDDDNIDSAVYLRHRNVMFVAYRL</sequence>
<feature type="compositionally biased region" description="Low complexity" evidence="1">
    <location>
        <begin position="499"/>
        <end position="514"/>
    </location>
</feature>
<evidence type="ECO:0000256" key="1">
    <source>
        <dbReference type="SAM" id="MobiDB-lite"/>
    </source>
</evidence>
<dbReference type="GO" id="GO:0048167">
    <property type="term" value="P:regulation of synaptic plasticity"/>
    <property type="evidence" value="ECO:0007669"/>
    <property type="project" value="TreeGrafter"/>
</dbReference>
<feature type="compositionally biased region" description="Basic and acidic residues" evidence="1">
    <location>
        <begin position="39"/>
        <end position="52"/>
    </location>
</feature>
<feature type="region of interest" description="Disordered" evidence="1">
    <location>
        <begin position="552"/>
        <end position="575"/>
    </location>
</feature>
<evidence type="ECO:0000313" key="3">
    <source>
        <dbReference type="EMBL" id="OXA63180.1"/>
    </source>
</evidence>
<gene>
    <name evidence="3" type="ORF">Fcan01_03441</name>
</gene>
<dbReference type="GO" id="GO:0048788">
    <property type="term" value="C:cytoskeleton of presynaptic active zone"/>
    <property type="evidence" value="ECO:0007669"/>
    <property type="project" value="TreeGrafter"/>
</dbReference>
<dbReference type="GO" id="GO:0031267">
    <property type="term" value="F:small GTPase binding"/>
    <property type="evidence" value="ECO:0007669"/>
    <property type="project" value="InterPro"/>
</dbReference>
<dbReference type="GO" id="GO:0048791">
    <property type="term" value="P:calcium ion-regulated exocytosis of neurotransmitter"/>
    <property type="evidence" value="ECO:0007669"/>
    <property type="project" value="TreeGrafter"/>
</dbReference>
<dbReference type="GO" id="GO:0044325">
    <property type="term" value="F:transmembrane transporter binding"/>
    <property type="evidence" value="ECO:0007669"/>
    <property type="project" value="TreeGrafter"/>
</dbReference>
<feature type="compositionally biased region" description="Polar residues" evidence="1">
    <location>
        <begin position="287"/>
        <end position="301"/>
    </location>
</feature>
<accession>A0A226F1D6</accession>
<evidence type="ECO:0000313" key="4">
    <source>
        <dbReference type="Proteomes" id="UP000198287"/>
    </source>
</evidence>
<organism evidence="3 4">
    <name type="scientific">Folsomia candida</name>
    <name type="common">Springtail</name>
    <dbReference type="NCBI Taxonomy" id="158441"/>
    <lineage>
        <taxon>Eukaryota</taxon>
        <taxon>Metazoa</taxon>
        <taxon>Ecdysozoa</taxon>
        <taxon>Arthropoda</taxon>
        <taxon>Hexapoda</taxon>
        <taxon>Collembola</taxon>
        <taxon>Entomobryomorpha</taxon>
        <taxon>Isotomoidea</taxon>
        <taxon>Isotomidae</taxon>
        <taxon>Proisotominae</taxon>
        <taxon>Folsomia</taxon>
    </lineage>
</organism>
<dbReference type="SUPFAM" id="SSF50156">
    <property type="entry name" value="PDZ domain-like"/>
    <property type="match status" value="1"/>
</dbReference>
<reference evidence="3 4" key="1">
    <citation type="submission" date="2015-12" db="EMBL/GenBank/DDBJ databases">
        <title>The genome of Folsomia candida.</title>
        <authorList>
            <person name="Faddeeva A."/>
            <person name="Derks M.F."/>
            <person name="Anvar Y."/>
            <person name="Smit S."/>
            <person name="Van Straalen N."/>
            <person name="Roelofs D."/>
        </authorList>
    </citation>
    <scope>NUCLEOTIDE SEQUENCE [LARGE SCALE GENOMIC DNA]</scope>
    <source>
        <strain evidence="3 4">VU population</strain>
        <tissue evidence="3">Whole body</tissue>
    </source>
</reference>
<dbReference type="STRING" id="158441.A0A226F1D6"/>
<feature type="compositionally biased region" description="Polar residues" evidence="1">
    <location>
        <begin position="101"/>
        <end position="116"/>
    </location>
</feature>
<dbReference type="InterPro" id="IPR001478">
    <property type="entry name" value="PDZ"/>
</dbReference>
<dbReference type="OrthoDB" id="10059918at2759"/>
<feature type="compositionally biased region" description="Low complexity" evidence="1">
    <location>
        <begin position="390"/>
        <end position="403"/>
    </location>
</feature>
<evidence type="ECO:0000259" key="2">
    <source>
        <dbReference type="PROSITE" id="PS50106"/>
    </source>
</evidence>
<keyword evidence="4" id="KW-1185">Reference proteome</keyword>
<dbReference type="SMART" id="SM00228">
    <property type="entry name" value="PDZ"/>
    <property type="match status" value="1"/>
</dbReference>
<dbReference type="GO" id="GO:0042391">
    <property type="term" value="P:regulation of membrane potential"/>
    <property type="evidence" value="ECO:0007669"/>
    <property type="project" value="TreeGrafter"/>
</dbReference>
<feature type="region of interest" description="Disordered" evidence="1">
    <location>
        <begin position="390"/>
        <end position="446"/>
    </location>
</feature>
<dbReference type="PROSITE" id="PS50106">
    <property type="entry name" value="PDZ"/>
    <property type="match status" value="1"/>
</dbReference>
<dbReference type="GO" id="GO:0050806">
    <property type="term" value="P:positive regulation of synaptic transmission"/>
    <property type="evidence" value="ECO:0007669"/>
    <property type="project" value="TreeGrafter"/>
</dbReference>
<feature type="domain" description="PDZ" evidence="2">
    <location>
        <begin position="161"/>
        <end position="254"/>
    </location>
</feature>
<feature type="compositionally biased region" description="Polar residues" evidence="1">
    <location>
        <begin position="467"/>
        <end position="484"/>
    </location>
</feature>
<feature type="region of interest" description="Disordered" evidence="1">
    <location>
        <begin position="1"/>
        <end position="119"/>
    </location>
</feature>
<dbReference type="Pfam" id="PF00595">
    <property type="entry name" value="PDZ"/>
    <property type="match status" value="1"/>
</dbReference>
<comment type="caution">
    <text evidence="3">The sequence shown here is derived from an EMBL/GenBank/DDBJ whole genome shotgun (WGS) entry which is preliminary data.</text>
</comment>
<dbReference type="PANTHER" id="PTHR12157:SF24">
    <property type="entry name" value="FIFE, ISOFORM D"/>
    <property type="match status" value="1"/>
</dbReference>
<proteinExistence type="predicted"/>